<dbReference type="Pfam" id="PF00664">
    <property type="entry name" value="ABC_membrane"/>
    <property type="match status" value="1"/>
</dbReference>
<feature type="compositionally biased region" description="Basic and acidic residues" evidence="12">
    <location>
        <begin position="25"/>
        <end position="36"/>
    </location>
</feature>
<dbReference type="Pfam" id="PF00005">
    <property type="entry name" value="ABC_tran"/>
    <property type="match status" value="1"/>
</dbReference>
<feature type="transmembrane region" description="Helical" evidence="13">
    <location>
        <begin position="397"/>
        <end position="416"/>
    </location>
</feature>
<evidence type="ECO:0000256" key="13">
    <source>
        <dbReference type="SAM" id="Phobius"/>
    </source>
</evidence>
<evidence type="ECO:0000256" key="5">
    <source>
        <dbReference type="ARBA" id="ARBA00022741"/>
    </source>
</evidence>
<feature type="transmembrane region" description="Helical" evidence="13">
    <location>
        <begin position="111"/>
        <end position="128"/>
    </location>
</feature>
<evidence type="ECO:0000256" key="2">
    <source>
        <dbReference type="ARBA" id="ARBA00006493"/>
    </source>
</evidence>
<comment type="subcellular location">
    <subcellularLocation>
        <location evidence="1">Endomembrane system</location>
        <topology evidence="1">Multi-pass membrane protein</topology>
    </subcellularLocation>
</comment>
<dbReference type="GO" id="GO:0015421">
    <property type="term" value="F:ABC-type oligopeptide transporter activity"/>
    <property type="evidence" value="ECO:0007669"/>
    <property type="project" value="TreeGrafter"/>
</dbReference>
<dbReference type="PANTHER" id="PTHR43394:SF14">
    <property type="entry name" value="TRANSPORTER 2, ATP BINDING CASSETTE SUBFAMILY B"/>
    <property type="match status" value="1"/>
</dbReference>
<dbReference type="Pfam" id="PF07690">
    <property type="entry name" value="MFS_1"/>
    <property type="match status" value="1"/>
</dbReference>
<feature type="domain" description="ABC transporter" evidence="15">
    <location>
        <begin position="1022"/>
        <end position="1255"/>
    </location>
</feature>
<dbReference type="PROSITE" id="PS50929">
    <property type="entry name" value="ABC_TM1F"/>
    <property type="match status" value="1"/>
</dbReference>
<feature type="transmembrane region" description="Helical" evidence="13">
    <location>
        <begin position="428"/>
        <end position="451"/>
    </location>
</feature>
<evidence type="ECO:0000256" key="8">
    <source>
        <dbReference type="ARBA" id="ARBA00022967"/>
    </source>
</evidence>
<evidence type="ECO:0000256" key="11">
    <source>
        <dbReference type="SAM" id="Coils"/>
    </source>
</evidence>
<evidence type="ECO:0000256" key="3">
    <source>
        <dbReference type="ARBA" id="ARBA00022448"/>
    </source>
</evidence>
<evidence type="ECO:0000256" key="7">
    <source>
        <dbReference type="ARBA" id="ARBA00022856"/>
    </source>
</evidence>
<keyword evidence="7" id="KW-0653">Protein transport</keyword>
<dbReference type="AlphaFoldDB" id="A0AA88LKH1"/>
<feature type="region of interest" description="Disordered" evidence="12">
    <location>
        <begin position="25"/>
        <end position="47"/>
    </location>
</feature>
<reference evidence="17" key="1">
    <citation type="submission" date="2023-07" db="EMBL/GenBank/DDBJ databases">
        <title>Chromosome-level Genome Assembly of Striped Snakehead (Channa striata).</title>
        <authorList>
            <person name="Liu H."/>
        </authorList>
    </citation>
    <scope>NUCLEOTIDE SEQUENCE</scope>
    <source>
        <strain evidence="17">Gz</strain>
        <tissue evidence="17">Muscle</tissue>
    </source>
</reference>
<name>A0AA88LKH1_CHASR</name>
<evidence type="ECO:0000256" key="9">
    <source>
        <dbReference type="ARBA" id="ARBA00022989"/>
    </source>
</evidence>
<dbReference type="FunFam" id="1.20.1250.20:FF:000337">
    <property type="entry name" value="Solute carrier family 16 member 5"/>
    <property type="match status" value="1"/>
</dbReference>
<dbReference type="InterPro" id="IPR036640">
    <property type="entry name" value="ABC1_TM_sf"/>
</dbReference>
<comment type="caution">
    <text evidence="17">The sequence shown here is derived from an EMBL/GenBank/DDBJ whole genome shotgun (WGS) entry which is preliminary data.</text>
</comment>
<evidence type="ECO:0000256" key="12">
    <source>
        <dbReference type="SAM" id="MobiDB-lite"/>
    </source>
</evidence>
<dbReference type="FunFam" id="3.40.50.300:FF:000140">
    <property type="entry name" value="Lipid A export ATP-binding/permease protein MsbA"/>
    <property type="match status" value="1"/>
</dbReference>
<feature type="transmembrane region" description="Helical" evidence="13">
    <location>
        <begin position="743"/>
        <end position="770"/>
    </location>
</feature>
<evidence type="ECO:0000259" key="16">
    <source>
        <dbReference type="PROSITE" id="PS50929"/>
    </source>
</evidence>
<keyword evidence="8" id="KW-1278">Translocase</keyword>
<dbReference type="Gene3D" id="3.40.50.300">
    <property type="entry name" value="P-loop containing nucleotide triphosphate hydrolases"/>
    <property type="match status" value="1"/>
</dbReference>
<feature type="transmembrane region" description="Helical" evidence="13">
    <location>
        <begin position="223"/>
        <end position="242"/>
    </location>
</feature>
<comment type="similarity">
    <text evidence="2">Belongs to the ABC transporter superfamily. ABCB family. MHC peptide exporter (TC 3.A.1.209) subfamily.</text>
</comment>
<dbReference type="InterPro" id="IPR039421">
    <property type="entry name" value="Type_1_exporter"/>
</dbReference>
<evidence type="ECO:0000259" key="15">
    <source>
        <dbReference type="PROSITE" id="PS50893"/>
    </source>
</evidence>
<dbReference type="Proteomes" id="UP001187415">
    <property type="component" value="Unassembled WGS sequence"/>
</dbReference>
<dbReference type="Gene3D" id="1.20.1560.10">
    <property type="entry name" value="ABC transporter type 1, transmembrane domain"/>
    <property type="match status" value="2"/>
</dbReference>
<dbReference type="SUPFAM" id="SSF103473">
    <property type="entry name" value="MFS general substrate transporter"/>
    <property type="match status" value="1"/>
</dbReference>
<feature type="transmembrane region" description="Helical" evidence="13">
    <location>
        <begin position="593"/>
        <end position="613"/>
    </location>
</feature>
<dbReference type="PROSITE" id="PS50893">
    <property type="entry name" value="ABC_TRANSPORTER_2"/>
    <property type="match status" value="1"/>
</dbReference>
<feature type="transmembrane region" description="Helical" evidence="13">
    <location>
        <begin position="191"/>
        <end position="211"/>
    </location>
</feature>
<keyword evidence="5" id="KW-0547">Nucleotide-binding</keyword>
<keyword evidence="7" id="KW-0571">Peptide transport</keyword>
<dbReference type="InterPro" id="IPR011701">
    <property type="entry name" value="MFS"/>
</dbReference>
<feature type="transmembrane region" description="Helical" evidence="13">
    <location>
        <begin position="701"/>
        <end position="723"/>
    </location>
</feature>
<evidence type="ECO:0000256" key="1">
    <source>
        <dbReference type="ARBA" id="ARBA00004127"/>
    </source>
</evidence>
<dbReference type="InterPro" id="IPR003593">
    <property type="entry name" value="AAA+_ATPase"/>
</dbReference>
<dbReference type="InterPro" id="IPR036259">
    <property type="entry name" value="MFS_trans_sf"/>
</dbReference>
<feature type="transmembrane region" description="Helical" evidence="13">
    <location>
        <begin position="67"/>
        <end position="91"/>
    </location>
</feature>
<feature type="transmembrane region" description="Helical" evidence="13">
    <location>
        <begin position="951"/>
        <end position="969"/>
    </location>
</feature>
<feature type="transmembrane region" description="Helical" evidence="13">
    <location>
        <begin position="135"/>
        <end position="153"/>
    </location>
</feature>
<feature type="domain" description="ABC transmembrane type-1" evidence="16">
    <location>
        <begin position="705"/>
        <end position="989"/>
    </location>
</feature>
<feature type="transmembrane region" description="Helical" evidence="13">
    <location>
        <begin position="457"/>
        <end position="482"/>
    </location>
</feature>
<dbReference type="SUPFAM" id="SSF90123">
    <property type="entry name" value="ABC transporter transmembrane region"/>
    <property type="match status" value="1"/>
</dbReference>
<evidence type="ECO:0000256" key="10">
    <source>
        <dbReference type="ARBA" id="ARBA00023136"/>
    </source>
</evidence>
<dbReference type="InterPro" id="IPR011527">
    <property type="entry name" value="ABC1_TM_dom"/>
</dbReference>
<feature type="transmembrane region" description="Helical" evidence="13">
    <location>
        <begin position="559"/>
        <end position="581"/>
    </location>
</feature>
<dbReference type="GO" id="GO:0012505">
    <property type="term" value="C:endomembrane system"/>
    <property type="evidence" value="ECO:0007669"/>
    <property type="project" value="UniProtKB-SubCell"/>
</dbReference>
<keyword evidence="10 13" id="KW-0472">Membrane</keyword>
<dbReference type="Gene3D" id="1.20.1250.20">
    <property type="entry name" value="MFS general substrate transporter like domains"/>
    <property type="match status" value="1"/>
</dbReference>
<dbReference type="SUPFAM" id="SSF52540">
    <property type="entry name" value="P-loop containing nucleoside triphosphate hydrolases"/>
    <property type="match status" value="1"/>
</dbReference>
<dbReference type="GO" id="GO:0016020">
    <property type="term" value="C:membrane"/>
    <property type="evidence" value="ECO:0007669"/>
    <property type="project" value="InterPro"/>
</dbReference>
<dbReference type="PROSITE" id="PS50850">
    <property type="entry name" value="MFS"/>
    <property type="match status" value="1"/>
</dbReference>
<evidence type="ECO:0000313" key="17">
    <source>
        <dbReference type="EMBL" id="KAK2820729.1"/>
    </source>
</evidence>
<evidence type="ECO:0000313" key="18">
    <source>
        <dbReference type="Proteomes" id="UP001187415"/>
    </source>
</evidence>
<evidence type="ECO:0000256" key="6">
    <source>
        <dbReference type="ARBA" id="ARBA00022840"/>
    </source>
</evidence>
<keyword evidence="4 13" id="KW-0812">Transmembrane</keyword>
<feature type="transmembrane region" description="Helical" evidence="13">
    <location>
        <begin position="301"/>
        <end position="324"/>
    </location>
</feature>
<sequence length="1260" mass="138811">MIQRNGARGTSDHQLHSDCARVREQTKSMEQERTPEVNDCESEEGGRGDVSMPAVAAVTAPDGGWGWMVLVATIIVLALTLAFPSCVGIYYTDLQNEFHATNSETSWVPSIMTSVLHAGGPFCSVLVERLGCRKTVILGGILSGLGMVFSSFTQSIVQLYITAGIITGLGFCFSFQPAVTILGHYFVRRRVFANAMSSTGTALGLCILPILGNYLHMEFGWRGSFLILGAVLLNCCVCGAVMRPLQPPKHRGQPLINHELHPPEEKRVRKEQGRARTIWNSLVASLRKHMAFDQLCNNSRYCVYSIGITWMMLGFVVPLVYLVPYATANEMDQGRAALLLSILGIVNIVVRPPIGIIFNMPWFKGRHIYVFASALLVNGLSNSICCIGPSFPVLLAYVVTYGLSMSVVGSLMFTVLMDVVEMSRFPSALGLLAVMESITLLVGPPLAGVLVDMTGVYYHMFFTSSAVVASSAVFLIVSYSWLDKRDRRALKQGAPSAPPEPASPAAAADVAPSCQYRSLPTEGDKDKASANGAAVRGEIRGSDSALCSQTIRWRKMKKVAVCGLCIVLFYAVLCLAQWAVLVLLKCSGCGGLAGLWACGAGNWAILHVFTLILTDGKPQPELQRLVALLCLLSPVLESGRSLMASDSEPYMVPHPDLSRLFLGMVSSSLACVVWEKVLCGDDGTNARQLLLRMLKYFRPDSLYLIAAFSFLILGVVCDTYIPLYQGKVIDMLRGQMTHTSFCYVVGQLSLFSLGSALFSGLRGGIFMVTLTRLNKRLKHLLFHTLLQQEVDFFEDKDNKPGSLSSRLHSDVDRMGRTVALNANATVRSTVKTCLMLRVMLGLSWELTVLTCIEMPLLAILQNKYINLTKELKEQTQNCHAKNKDLALHTVSGIHTVRSFKGEKDELRRYNEALEELRMVKRYSGIYSAVFLLVRRLVSLGIKILMLLQARTLILSGHLSIGSLVAFFLYQKPMAVNLREILYCYGETASTVGVIAKVFKYLDRTPQWKKEGELAPEKLQGGVVFQNVTFTYPSTREPALKSVSMKLQPGKMTALVGPSGSGKTSCVSLLKRLYEPQEGQILLDNEPLHHYKHKYLHQKMALVSQNPVLFSGSLKYNIGYGLEDCTVEKMIETAERVNAGKFFSELEDGYDTDIGESGANLSSGLKQCVAIIRALVRDPQVIILDEATSKLDVDAQYNVLQEILACGLTVLVVAHQLKTVEQADHIIFLEKGIIVEEGTHQELMAKKGQYYRLKEELFSEK</sequence>
<feature type="transmembrane region" description="Helical" evidence="13">
    <location>
        <begin position="368"/>
        <end position="391"/>
    </location>
</feature>
<feature type="domain" description="Major facilitator superfamily (MFS) profile" evidence="14">
    <location>
        <begin position="68"/>
        <end position="483"/>
    </location>
</feature>
<dbReference type="InterPro" id="IPR020846">
    <property type="entry name" value="MFS_dom"/>
</dbReference>
<feature type="transmembrane region" description="Helical" evidence="13">
    <location>
        <begin position="159"/>
        <end position="179"/>
    </location>
</feature>
<keyword evidence="3" id="KW-0813">Transport</keyword>
<accession>A0AA88LKH1</accession>
<dbReference type="SMART" id="SM00382">
    <property type="entry name" value="AAA"/>
    <property type="match status" value="1"/>
</dbReference>
<evidence type="ECO:0000259" key="14">
    <source>
        <dbReference type="PROSITE" id="PS50850"/>
    </source>
</evidence>
<gene>
    <name evidence="17" type="ORF">Q5P01_023688</name>
</gene>
<feature type="coiled-coil region" evidence="11">
    <location>
        <begin position="857"/>
        <end position="919"/>
    </location>
</feature>
<keyword evidence="9 13" id="KW-1133">Transmembrane helix</keyword>
<proteinExistence type="inferred from homology"/>
<feature type="transmembrane region" description="Helical" evidence="13">
    <location>
        <begin position="336"/>
        <end position="356"/>
    </location>
</feature>
<dbReference type="EMBL" id="JAUPFM010000019">
    <property type="protein sequence ID" value="KAK2820729.1"/>
    <property type="molecule type" value="Genomic_DNA"/>
</dbReference>
<evidence type="ECO:0000256" key="4">
    <source>
        <dbReference type="ARBA" id="ARBA00022692"/>
    </source>
</evidence>
<keyword evidence="6" id="KW-0067">ATP-binding</keyword>
<dbReference type="GO" id="GO:0016887">
    <property type="term" value="F:ATP hydrolysis activity"/>
    <property type="evidence" value="ECO:0007669"/>
    <property type="project" value="InterPro"/>
</dbReference>
<dbReference type="PANTHER" id="PTHR43394">
    <property type="entry name" value="ATP-DEPENDENT PERMEASE MDL1, MITOCHONDRIAL"/>
    <property type="match status" value="1"/>
</dbReference>
<keyword evidence="18" id="KW-1185">Reference proteome</keyword>
<dbReference type="InterPro" id="IPR027417">
    <property type="entry name" value="P-loop_NTPase"/>
</dbReference>
<protein>
    <submittedName>
        <fullName evidence="17">Uncharacterized protein</fullName>
    </submittedName>
</protein>
<dbReference type="GO" id="GO:0005524">
    <property type="term" value="F:ATP binding"/>
    <property type="evidence" value="ECO:0007669"/>
    <property type="project" value="UniProtKB-KW"/>
</dbReference>
<organism evidence="17 18">
    <name type="scientific">Channa striata</name>
    <name type="common">Snakehead murrel</name>
    <name type="synonym">Ophicephalus striatus</name>
    <dbReference type="NCBI Taxonomy" id="64152"/>
    <lineage>
        <taxon>Eukaryota</taxon>
        <taxon>Metazoa</taxon>
        <taxon>Chordata</taxon>
        <taxon>Craniata</taxon>
        <taxon>Vertebrata</taxon>
        <taxon>Euteleostomi</taxon>
        <taxon>Actinopterygii</taxon>
        <taxon>Neopterygii</taxon>
        <taxon>Teleostei</taxon>
        <taxon>Neoteleostei</taxon>
        <taxon>Acanthomorphata</taxon>
        <taxon>Anabantaria</taxon>
        <taxon>Anabantiformes</taxon>
        <taxon>Channoidei</taxon>
        <taxon>Channidae</taxon>
        <taxon>Channa</taxon>
    </lineage>
</organism>
<dbReference type="InterPro" id="IPR003439">
    <property type="entry name" value="ABC_transporter-like_ATP-bd"/>
</dbReference>
<keyword evidence="11" id="KW-0175">Coiled coil</keyword>